<keyword evidence="3" id="KW-0732">Signal</keyword>
<keyword evidence="5" id="KW-0998">Cell outer membrane</keyword>
<dbReference type="RefSeq" id="WP_202104403.1">
    <property type="nucleotide sequence ID" value="NZ_JAERTY010000010.1"/>
</dbReference>
<dbReference type="InterPro" id="IPR011990">
    <property type="entry name" value="TPR-like_helical_dom_sf"/>
</dbReference>
<dbReference type="EMBL" id="JAERTY010000010">
    <property type="protein sequence ID" value="MBL1410711.1"/>
    <property type="molecule type" value="Genomic_DNA"/>
</dbReference>
<dbReference type="Pfam" id="PF14322">
    <property type="entry name" value="SusD-like_3"/>
    <property type="match status" value="1"/>
</dbReference>
<dbReference type="Gene3D" id="1.25.40.390">
    <property type="match status" value="1"/>
</dbReference>
<evidence type="ECO:0000259" key="6">
    <source>
        <dbReference type="Pfam" id="PF07980"/>
    </source>
</evidence>
<feature type="domain" description="RagB/SusD" evidence="6">
    <location>
        <begin position="334"/>
        <end position="473"/>
    </location>
</feature>
<dbReference type="PROSITE" id="PS51257">
    <property type="entry name" value="PROKAR_LIPOPROTEIN"/>
    <property type="match status" value="1"/>
</dbReference>
<evidence type="ECO:0000256" key="5">
    <source>
        <dbReference type="ARBA" id="ARBA00023237"/>
    </source>
</evidence>
<accession>A0ABS1RA54</accession>
<name>A0ABS1RA54_9SPHI</name>
<dbReference type="InterPro" id="IPR033985">
    <property type="entry name" value="SusD-like_N"/>
</dbReference>
<comment type="similarity">
    <text evidence="2">Belongs to the SusD family.</text>
</comment>
<comment type="subcellular location">
    <subcellularLocation>
        <location evidence="1">Cell outer membrane</location>
    </subcellularLocation>
</comment>
<organism evidence="8 9">
    <name type="scientific">Sphingobacterium faecale</name>
    <dbReference type="NCBI Taxonomy" id="2803775"/>
    <lineage>
        <taxon>Bacteria</taxon>
        <taxon>Pseudomonadati</taxon>
        <taxon>Bacteroidota</taxon>
        <taxon>Sphingobacteriia</taxon>
        <taxon>Sphingobacteriales</taxon>
        <taxon>Sphingobacteriaceae</taxon>
        <taxon>Sphingobacterium</taxon>
    </lineage>
</organism>
<dbReference type="InterPro" id="IPR012944">
    <property type="entry name" value="SusD_RagB_dom"/>
</dbReference>
<dbReference type="SUPFAM" id="SSF48452">
    <property type="entry name" value="TPR-like"/>
    <property type="match status" value="1"/>
</dbReference>
<evidence type="ECO:0000256" key="4">
    <source>
        <dbReference type="ARBA" id="ARBA00023136"/>
    </source>
</evidence>
<dbReference type="Proteomes" id="UP000625283">
    <property type="component" value="Unassembled WGS sequence"/>
</dbReference>
<evidence type="ECO:0000256" key="1">
    <source>
        <dbReference type="ARBA" id="ARBA00004442"/>
    </source>
</evidence>
<protein>
    <submittedName>
        <fullName evidence="8">RagB/SusD family nutrient uptake outer membrane protein</fullName>
    </submittedName>
</protein>
<evidence type="ECO:0000256" key="3">
    <source>
        <dbReference type="ARBA" id="ARBA00022729"/>
    </source>
</evidence>
<evidence type="ECO:0000313" key="8">
    <source>
        <dbReference type="EMBL" id="MBL1410711.1"/>
    </source>
</evidence>
<feature type="domain" description="SusD-like N-terminal" evidence="7">
    <location>
        <begin position="25"/>
        <end position="236"/>
    </location>
</feature>
<reference evidence="8 9" key="1">
    <citation type="submission" date="2021-01" db="EMBL/GenBank/DDBJ databases">
        <title>C459-1 draft genome sequence.</title>
        <authorList>
            <person name="Zhang X.-F."/>
        </authorList>
    </citation>
    <scope>NUCLEOTIDE SEQUENCE [LARGE SCALE GENOMIC DNA]</scope>
    <source>
        <strain evidence="9">C459-1</strain>
    </source>
</reference>
<proteinExistence type="inferred from homology"/>
<evidence type="ECO:0000313" key="9">
    <source>
        <dbReference type="Proteomes" id="UP000625283"/>
    </source>
</evidence>
<sequence>MKLQKIKSIGIVLFIVTILSSGCEKYLGVDPDMRTEIQNLDKLSQLLVSGYPDRHYFTFAEVASDNAEDKGAQYAGSNNEPYIGLYHWNEVLERGNGTPAEYWFACYRAVATANQALESIANNDFSGQKTLQGSNVNQFKGEALIARAYSIFMLSIFFSEPYEIGGANSGLGIPYPLIPETTVNPSYERGTLADTYAQIEKDLTEGLALLQGINHEVPKFHFTEQAAHAFAARFYLFKGEWDKVIEHATAMYPTSTFRSNVRQYVQKLSPLSYDEYRAAYTSSQNTWNVLLASTYSFEQRYDYNGGARYSFGETVKNIYTGTTSFGAPFLQKFGSWTAPNYTTNKFNETFFYTNIQAGIGVAYIMSPILTADEALLNRAEAYIQNEDFANAIKDLNDFASTRISGYSPSTHGMTAAKAKTYFNVTDDKEALLMVVLEAKRKEFMQEGIRWMDILRHKLTVKHNHIASDGTETFQELPAGDKRRVFQIPQDAINNGIIRNPR</sequence>
<comment type="caution">
    <text evidence="8">The sequence shown here is derived from an EMBL/GenBank/DDBJ whole genome shotgun (WGS) entry which is preliminary data.</text>
</comment>
<dbReference type="Pfam" id="PF07980">
    <property type="entry name" value="SusD_RagB"/>
    <property type="match status" value="1"/>
</dbReference>
<evidence type="ECO:0000259" key="7">
    <source>
        <dbReference type="Pfam" id="PF14322"/>
    </source>
</evidence>
<evidence type="ECO:0000256" key="2">
    <source>
        <dbReference type="ARBA" id="ARBA00006275"/>
    </source>
</evidence>
<keyword evidence="4" id="KW-0472">Membrane</keyword>
<keyword evidence="9" id="KW-1185">Reference proteome</keyword>
<gene>
    <name evidence="8" type="ORF">JKG61_18270</name>
</gene>